<evidence type="ECO:0000313" key="3">
    <source>
        <dbReference type="RefSeq" id="XP_026687846.1"/>
    </source>
</evidence>
<evidence type="ECO:0000313" key="2">
    <source>
        <dbReference type="Proteomes" id="UP000079169"/>
    </source>
</evidence>
<dbReference type="AlphaFoldDB" id="A0A3Q0JHF1"/>
<dbReference type="KEGG" id="dci:113472337"/>
<dbReference type="PaxDb" id="121845-A0A3Q0JHF1"/>
<gene>
    <name evidence="3" type="primary">LOC113472337</name>
</gene>
<keyword evidence="1" id="KW-0175">Coiled coil</keyword>
<proteinExistence type="predicted"/>
<dbReference type="GeneID" id="113472337"/>
<name>A0A3Q0JHF1_DIACI</name>
<evidence type="ECO:0000256" key="1">
    <source>
        <dbReference type="SAM" id="Coils"/>
    </source>
</evidence>
<reference evidence="3" key="1">
    <citation type="submission" date="2025-08" db="UniProtKB">
        <authorList>
            <consortium name="RefSeq"/>
        </authorList>
    </citation>
    <scope>IDENTIFICATION</scope>
</reference>
<sequence>MDTEETRWNAQIESLTLERDQLEEQVRKLASNVSNTTSSYDSKDLAEEVKILTSSLEEEKAKTAEATKEIQKLKSQLKIGFDSLQAEQKSVELLEAQVAQLKEVVFKLSGVKTWRGTS</sequence>
<accession>A0A3Q0JHF1</accession>
<dbReference type="RefSeq" id="XP_026687846.1">
    <property type="nucleotide sequence ID" value="XM_026832045.1"/>
</dbReference>
<protein>
    <submittedName>
        <fullName evidence="3">Uncharacterized protein LOC113472337</fullName>
    </submittedName>
</protein>
<keyword evidence="2" id="KW-1185">Reference proteome</keyword>
<organism evidence="2 3">
    <name type="scientific">Diaphorina citri</name>
    <name type="common">Asian citrus psyllid</name>
    <dbReference type="NCBI Taxonomy" id="121845"/>
    <lineage>
        <taxon>Eukaryota</taxon>
        <taxon>Metazoa</taxon>
        <taxon>Ecdysozoa</taxon>
        <taxon>Arthropoda</taxon>
        <taxon>Hexapoda</taxon>
        <taxon>Insecta</taxon>
        <taxon>Pterygota</taxon>
        <taxon>Neoptera</taxon>
        <taxon>Paraneoptera</taxon>
        <taxon>Hemiptera</taxon>
        <taxon>Sternorrhyncha</taxon>
        <taxon>Psylloidea</taxon>
        <taxon>Psyllidae</taxon>
        <taxon>Diaphorininae</taxon>
        <taxon>Diaphorina</taxon>
    </lineage>
</organism>
<feature type="coiled-coil region" evidence="1">
    <location>
        <begin position="5"/>
        <end position="104"/>
    </location>
</feature>
<dbReference type="Proteomes" id="UP000079169">
    <property type="component" value="Unplaced"/>
</dbReference>